<keyword evidence="7" id="KW-1185">Reference proteome</keyword>
<evidence type="ECO:0000313" key="7">
    <source>
        <dbReference type="Proteomes" id="UP001190700"/>
    </source>
</evidence>
<dbReference type="AlphaFoldDB" id="A0AAE0GM93"/>
<evidence type="ECO:0000259" key="5">
    <source>
        <dbReference type="PROSITE" id="PS50808"/>
    </source>
</evidence>
<dbReference type="GO" id="GO:0003677">
    <property type="term" value="F:DNA binding"/>
    <property type="evidence" value="ECO:0007669"/>
    <property type="project" value="InterPro"/>
</dbReference>
<sequence length="399" mass="45435">MPVRSALRRKQRSSASVVLVAQGKGPFKRAQLNPYDIAGNDDRTYTVQSILAEKKSYGVTQFLIRWFSDGTPLEASDLLEPKEGKTKRRSLAWNHFWVKKNDDNKIHAIVCKLCGPNSEPLPYSGNTSNQRSHLAHSHKDAFCKLCIDEKDKSPQPPSHGDSDFSESVPPSGTLSAMLPKVSSERRDTLHTMFALWIVRRKRSLSICETDTELRDIFDYIIQGDIWSQGGIAIFGILVYWIDSDFQLHEKLVAEIPFSSVRHKGTKYGTSNLVLPLIGHFAYKLHQDTPVKYEQEAVPILNEDAKVAREKLYKEICRRYFNELLNCKLEDFCVATFLDPRYKNFNFKYVTRCSRGTLTAEKAKGWAKRAWQSDWKPIGAEEGPRTVVAQAATSRGRWGM</sequence>
<proteinExistence type="predicted"/>
<evidence type="ECO:0000256" key="4">
    <source>
        <dbReference type="PROSITE-ProRule" id="PRU00027"/>
    </source>
</evidence>
<comment type="caution">
    <text evidence="6">The sequence shown here is derived from an EMBL/GenBank/DDBJ whole genome shotgun (WGS) entry which is preliminary data.</text>
</comment>
<dbReference type="InterPro" id="IPR003656">
    <property type="entry name" value="Znf_BED"/>
</dbReference>
<dbReference type="EMBL" id="LGRX02004338">
    <property type="protein sequence ID" value="KAK3280587.1"/>
    <property type="molecule type" value="Genomic_DNA"/>
</dbReference>
<evidence type="ECO:0000256" key="1">
    <source>
        <dbReference type="ARBA" id="ARBA00022723"/>
    </source>
</evidence>
<dbReference type="Proteomes" id="UP001190700">
    <property type="component" value="Unassembled WGS sequence"/>
</dbReference>
<keyword evidence="2 4" id="KW-0863">Zinc-finger</keyword>
<name>A0AAE0GM93_9CHLO</name>
<dbReference type="SMART" id="SM00614">
    <property type="entry name" value="ZnF_BED"/>
    <property type="match status" value="1"/>
</dbReference>
<organism evidence="6 7">
    <name type="scientific">Cymbomonas tetramitiformis</name>
    <dbReference type="NCBI Taxonomy" id="36881"/>
    <lineage>
        <taxon>Eukaryota</taxon>
        <taxon>Viridiplantae</taxon>
        <taxon>Chlorophyta</taxon>
        <taxon>Pyramimonadophyceae</taxon>
        <taxon>Pyramimonadales</taxon>
        <taxon>Pyramimonadaceae</taxon>
        <taxon>Cymbomonas</taxon>
    </lineage>
</organism>
<reference evidence="6 7" key="1">
    <citation type="journal article" date="2015" name="Genome Biol. Evol.">
        <title>Comparative Genomics of a Bacterivorous Green Alga Reveals Evolutionary Causalities and Consequences of Phago-Mixotrophic Mode of Nutrition.</title>
        <authorList>
            <person name="Burns J.A."/>
            <person name="Paasch A."/>
            <person name="Narechania A."/>
            <person name="Kim E."/>
        </authorList>
    </citation>
    <scope>NUCLEOTIDE SEQUENCE [LARGE SCALE GENOMIC DNA]</scope>
    <source>
        <strain evidence="6 7">PLY_AMNH</strain>
    </source>
</reference>
<evidence type="ECO:0000256" key="2">
    <source>
        <dbReference type="ARBA" id="ARBA00022771"/>
    </source>
</evidence>
<dbReference type="InterPro" id="IPR036236">
    <property type="entry name" value="Znf_C2H2_sf"/>
</dbReference>
<accession>A0AAE0GM93</accession>
<evidence type="ECO:0000313" key="6">
    <source>
        <dbReference type="EMBL" id="KAK3280587.1"/>
    </source>
</evidence>
<dbReference type="SUPFAM" id="SSF57667">
    <property type="entry name" value="beta-beta-alpha zinc fingers"/>
    <property type="match status" value="1"/>
</dbReference>
<protein>
    <recommendedName>
        <fullName evidence="5">BED-type domain-containing protein</fullName>
    </recommendedName>
</protein>
<feature type="domain" description="BED-type" evidence="5">
    <location>
        <begin position="87"/>
        <end position="145"/>
    </location>
</feature>
<keyword evidence="3" id="KW-0862">Zinc</keyword>
<evidence type="ECO:0000256" key="3">
    <source>
        <dbReference type="ARBA" id="ARBA00022833"/>
    </source>
</evidence>
<keyword evidence="1" id="KW-0479">Metal-binding</keyword>
<dbReference type="PROSITE" id="PS50808">
    <property type="entry name" value="ZF_BED"/>
    <property type="match status" value="1"/>
</dbReference>
<gene>
    <name evidence="6" type="ORF">CYMTET_11578</name>
</gene>
<dbReference type="GO" id="GO:0008270">
    <property type="term" value="F:zinc ion binding"/>
    <property type="evidence" value="ECO:0007669"/>
    <property type="project" value="UniProtKB-KW"/>
</dbReference>